<dbReference type="PANTHER" id="PTHR36152:SF1">
    <property type="entry name" value="UBIQUITIN-LIKE DOMAIN-CONTAINING PROTEIN"/>
    <property type="match status" value="1"/>
</dbReference>
<dbReference type="InterPro" id="IPR036624">
    <property type="entry name" value="Hcp1-lik_sf"/>
</dbReference>
<accession>A0ABQ6LGQ9</accession>
<keyword evidence="2" id="KW-1185">Reference proteome</keyword>
<reference evidence="1 2" key="1">
    <citation type="submission" date="2023-04" db="EMBL/GenBank/DDBJ databases">
        <title>Marinoamorphus aggregata gen. nov., sp. Nov., isolate from tissue of brittle star Ophioplocus japonicus.</title>
        <authorList>
            <person name="Kawano K."/>
            <person name="Sawayama S."/>
            <person name="Nakagawa S."/>
        </authorList>
    </citation>
    <scope>NUCLEOTIDE SEQUENCE [LARGE SCALE GENOMIC DNA]</scope>
    <source>
        <strain evidence="1 2">NKW23</strain>
    </source>
</reference>
<dbReference type="Pfam" id="PF05638">
    <property type="entry name" value="T6SS_HCP"/>
    <property type="match status" value="1"/>
</dbReference>
<gene>
    <name evidence="1" type="ORF">LNKW23_08240</name>
</gene>
<dbReference type="SUPFAM" id="SSF141452">
    <property type="entry name" value="Hcp1-like"/>
    <property type="match status" value="1"/>
</dbReference>
<dbReference type="InterPro" id="IPR008514">
    <property type="entry name" value="T6SS_Hcp"/>
</dbReference>
<comment type="caution">
    <text evidence="1">The sequence shown here is derived from an EMBL/GenBank/DDBJ whole genome shotgun (WGS) entry which is preliminary data.</text>
</comment>
<sequence>MAEVEAQDAYIYFDPPDIQGESSDAKLSAKKAVEISEFSIEGTNSTNVGSAKQGANQGAGKVKFETVTFKKRSDYSTTAFWAEMAKGTQFDNAFVVLRRNQVPYLEFKFTTCLIAKVNTSQSGDEEAIDDIAMEYGSVKITYTGQTVKGRKGEVAEAMWSRTLNAFTDATR</sequence>
<evidence type="ECO:0000313" key="2">
    <source>
        <dbReference type="Proteomes" id="UP001239909"/>
    </source>
</evidence>
<dbReference type="RefSeq" id="WP_285670282.1">
    <property type="nucleotide sequence ID" value="NZ_BSYI01000004.1"/>
</dbReference>
<dbReference type="Gene3D" id="2.30.110.20">
    <property type="entry name" value="Hcp1-like"/>
    <property type="match status" value="1"/>
</dbReference>
<name>A0ABQ6LGQ9_9RHOB</name>
<dbReference type="EMBL" id="BSYI01000004">
    <property type="protein sequence ID" value="GMG81611.1"/>
    <property type="molecule type" value="Genomic_DNA"/>
</dbReference>
<evidence type="ECO:0000313" key="1">
    <source>
        <dbReference type="EMBL" id="GMG81611.1"/>
    </source>
</evidence>
<dbReference type="PANTHER" id="PTHR36152">
    <property type="entry name" value="CYTOPLASMIC PROTEIN-RELATED"/>
    <property type="match status" value="1"/>
</dbReference>
<dbReference type="Proteomes" id="UP001239909">
    <property type="component" value="Unassembled WGS sequence"/>
</dbReference>
<evidence type="ECO:0008006" key="3">
    <source>
        <dbReference type="Google" id="ProtNLM"/>
    </source>
</evidence>
<proteinExistence type="predicted"/>
<protein>
    <recommendedName>
        <fullName evidence="3">Type VI secretion system secreted protein Hcp</fullName>
    </recommendedName>
</protein>
<dbReference type="InterPro" id="IPR053165">
    <property type="entry name" value="HSI-I_assembly_Hcp1"/>
</dbReference>
<organism evidence="1 2">
    <name type="scientific">Paralimibaculum aggregatum</name>
    <dbReference type="NCBI Taxonomy" id="3036245"/>
    <lineage>
        <taxon>Bacteria</taxon>
        <taxon>Pseudomonadati</taxon>
        <taxon>Pseudomonadota</taxon>
        <taxon>Alphaproteobacteria</taxon>
        <taxon>Rhodobacterales</taxon>
        <taxon>Paracoccaceae</taxon>
        <taxon>Paralimibaculum</taxon>
    </lineage>
</organism>